<comment type="subunit">
    <text evidence="5">Binds ribosomal protein uS19.</text>
</comment>
<dbReference type="PANTHER" id="PTHR33692">
    <property type="entry name" value="RIBOSOME MATURATION FACTOR RIMM"/>
    <property type="match status" value="1"/>
</dbReference>
<keyword evidence="9" id="KW-1185">Reference proteome</keyword>
<name>A0A1I5SSB3_9BACT</name>
<dbReference type="EMBL" id="FOXH01000005">
    <property type="protein sequence ID" value="SFP73146.1"/>
    <property type="molecule type" value="Genomic_DNA"/>
</dbReference>
<dbReference type="InterPro" id="IPR056792">
    <property type="entry name" value="PRC_RimM"/>
</dbReference>
<feature type="domain" description="RimM N-terminal" evidence="6">
    <location>
        <begin position="9"/>
        <end position="87"/>
    </location>
</feature>
<dbReference type="SUPFAM" id="SSF50447">
    <property type="entry name" value="Translation proteins"/>
    <property type="match status" value="1"/>
</dbReference>
<dbReference type="RefSeq" id="WP_092016637.1">
    <property type="nucleotide sequence ID" value="NZ_FOXH01000005.1"/>
</dbReference>
<dbReference type="Proteomes" id="UP000199306">
    <property type="component" value="Unassembled WGS sequence"/>
</dbReference>
<keyword evidence="3 5" id="KW-0698">rRNA processing</keyword>
<evidence type="ECO:0000313" key="8">
    <source>
        <dbReference type="EMBL" id="SFP73146.1"/>
    </source>
</evidence>
<dbReference type="Pfam" id="PF24986">
    <property type="entry name" value="PRC_RimM"/>
    <property type="match status" value="1"/>
</dbReference>
<dbReference type="Pfam" id="PF01782">
    <property type="entry name" value="RimM"/>
    <property type="match status" value="1"/>
</dbReference>
<dbReference type="AlphaFoldDB" id="A0A1I5SSB3"/>
<dbReference type="GO" id="GO:0043022">
    <property type="term" value="F:ribosome binding"/>
    <property type="evidence" value="ECO:0007669"/>
    <property type="project" value="InterPro"/>
</dbReference>
<keyword evidence="4 5" id="KW-0143">Chaperone</keyword>
<keyword evidence="1 5" id="KW-0963">Cytoplasm</keyword>
<comment type="domain">
    <text evidence="5">The PRC barrel domain binds ribosomal protein uS19.</text>
</comment>
<dbReference type="PANTHER" id="PTHR33692:SF1">
    <property type="entry name" value="RIBOSOME MATURATION FACTOR RIMM"/>
    <property type="match status" value="1"/>
</dbReference>
<dbReference type="InterPro" id="IPR011033">
    <property type="entry name" value="PRC_barrel-like_sf"/>
</dbReference>
<evidence type="ECO:0000256" key="3">
    <source>
        <dbReference type="ARBA" id="ARBA00022552"/>
    </source>
</evidence>
<evidence type="ECO:0000256" key="4">
    <source>
        <dbReference type="ARBA" id="ARBA00023186"/>
    </source>
</evidence>
<gene>
    <name evidence="5" type="primary">rimM</name>
    <name evidence="8" type="ORF">SAMN04515674_105161</name>
</gene>
<accession>A0A1I5SSB3</accession>
<feature type="domain" description="Ribosome maturation factor RimM PRC barrel" evidence="7">
    <location>
        <begin position="102"/>
        <end position="168"/>
    </location>
</feature>
<dbReference type="InterPro" id="IPR036976">
    <property type="entry name" value="RimM_N_sf"/>
</dbReference>
<proteinExistence type="inferred from homology"/>
<dbReference type="HAMAP" id="MF_00014">
    <property type="entry name" value="Ribosome_mat_RimM"/>
    <property type="match status" value="1"/>
</dbReference>
<keyword evidence="2 5" id="KW-0690">Ribosome biogenesis</keyword>
<evidence type="ECO:0000313" key="9">
    <source>
        <dbReference type="Proteomes" id="UP000199306"/>
    </source>
</evidence>
<comment type="subcellular location">
    <subcellularLocation>
        <location evidence="5">Cytoplasm</location>
    </subcellularLocation>
</comment>
<dbReference type="NCBIfam" id="TIGR02273">
    <property type="entry name" value="16S_RimM"/>
    <property type="match status" value="1"/>
</dbReference>
<dbReference type="Gene3D" id="2.40.30.60">
    <property type="entry name" value="RimM"/>
    <property type="match status" value="1"/>
</dbReference>
<dbReference type="GO" id="GO:0006364">
    <property type="term" value="P:rRNA processing"/>
    <property type="evidence" value="ECO:0007669"/>
    <property type="project" value="UniProtKB-UniRule"/>
</dbReference>
<dbReference type="InterPro" id="IPR011961">
    <property type="entry name" value="RimM"/>
</dbReference>
<evidence type="ECO:0000256" key="1">
    <source>
        <dbReference type="ARBA" id="ARBA00022490"/>
    </source>
</evidence>
<sequence>MTKNECYELGRITKTHGIKGEVNIWLDVDFPDEYEDLESVFVDIKGELVPYFVQKILIRPNQTIVQFEDVDTFEKAEALLGASLYLPLDVLPDLEKDQFYYHEIVGFQVVDKKLGVLGTVNTVYSMQVQDLVSMDYQSKEVLIPVSDSIVLSADKAQKILNVDLPDGLIDVYLSE</sequence>
<evidence type="ECO:0000256" key="2">
    <source>
        <dbReference type="ARBA" id="ARBA00022517"/>
    </source>
</evidence>
<dbReference type="GO" id="GO:0005840">
    <property type="term" value="C:ribosome"/>
    <property type="evidence" value="ECO:0007669"/>
    <property type="project" value="InterPro"/>
</dbReference>
<organism evidence="8 9">
    <name type="scientific">Pseudarcicella hirudinis</name>
    <dbReference type="NCBI Taxonomy" id="1079859"/>
    <lineage>
        <taxon>Bacteria</taxon>
        <taxon>Pseudomonadati</taxon>
        <taxon>Bacteroidota</taxon>
        <taxon>Cytophagia</taxon>
        <taxon>Cytophagales</taxon>
        <taxon>Flectobacillaceae</taxon>
        <taxon>Pseudarcicella</taxon>
    </lineage>
</organism>
<protein>
    <recommendedName>
        <fullName evidence="5">Ribosome maturation factor RimM</fullName>
    </recommendedName>
</protein>
<evidence type="ECO:0000259" key="7">
    <source>
        <dbReference type="Pfam" id="PF24986"/>
    </source>
</evidence>
<dbReference type="SUPFAM" id="SSF50346">
    <property type="entry name" value="PRC-barrel domain"/>
    <property type="match status" value="1"/>
</dbReference>
<dbReference type="InterPro" id="IPR009000">
    <property type="entry name" value="Transl_B-barrel_sf"/>
</dbReference>
<dbReference type="GO" id="GO:0005737">
    <property type="term" value="C:cytoplasm"/>
    <property type="evidence" value="ECO:0007669"/>
    <property type="project" value="UniProtKB-SubCell"/>
</dbReference>
<dbReference type="Gene3D" id="2.30.30.240">
    <property type="entry name" value="PRC-barrel domain"/>
    <property type="match status" value="1"/>
</dbReference>
<comment type="similarity">
    <text evidence="5">Belongs to the RimM family.</text>
</comment>
<dbReference type="InterPro" id="IPR002676">
    <property type="entry name" value="RimM_N"/>
</dbReference>
<dbReference type="STRING" id="1079859.SAMN04515674_105161"/>
<comment type="function">
    <text evidence="5">An accessory protein needed during the final step in the assembly of 30S ribosomal subunit, possibly for assembly of the head region. Essential for efficient processing of 16S rRNA. May be needed both before and after RbfA during the maturation of 16S rRNA. It has affinity for free ribosomal 30S subunits but not for 70S ribosomes.</text>
</comment>
<dbReference type="OrthoDB" id="9810331at2"/>
<dbReference type="GO" id="GO:0042274">
    <property type="term" value="P:ribosomal small subunit biogenesis"/>
    <property type="evidence" value="ECO:0007669"/>
    <property type="project" value="UniProtKB-UniRule"/>
</dbReference>
<evidence type="ECO:0000259" key="6">
    <source>
        <dbReference type="Pfam" id="PF01782"/>
    </source>
</evidence>
<evidence type="ECO:0000256" key="5">
    <source>
        <dbReference type="HAMAP-Rule" id="MF_00014"/>
    </source>
</evidence>
<reference evidence="8 9" key="1">
    <citation type="submission" date="2016-10" db="EMBL/GenBank/DDBJ databases">
        <authorList>
            <person name="de Groot N.N."/>
        </authorList>
    </citation>
    <scope>NUCLEOTIDE SEQUENCE [LARGE SCALE GENOMIC DNA]</scope>
    <source>
        <strain evidence="9">E92,LMG 26720,CCM 7988</strain>
    </source>
</reference>